<dbReference type="InterPro" id="IPR038732">
    <property type="entry name" value="HpyO/CreE_NAD-binding"/>
</dbReference>
<dbReference type="Gene3D" id="3.50.50.60">
    <property type="entry name" value="FAD/NAD(P)-binding domain"/>
    <property type="match status" value="1"/>
</dbReference>
<evidence type="ECO:0000313" key="3">
    <source>
        <dbReference type="Proteomes" id="UP000296159"/>
    </source>
</evidence>
<sequence>MTERRIVIIGGGYTGTAVAIHLARAARPGLEITVVEPRAQVGQGVAYSTADAAHRLNVPVERMWLSRAEQDSFERWFEENGGLRDDPDALWRDGKIYPRRGVFGRYMAEKFAQAAGGNLRHLQDRAVDWRDGFIVTERGVRLKADGVALAVSHPQPSLPRPLAQVLARHPGLIADPWRHDALDAVAATDRVAIIGTGLTMADVVASLQQRGHRGAVVAFSRRGLLSRPNVSGDYPDWTLEISPAQAATPRGLLRHIRREIQSAAIQRQPWQKVLDEIRTNGQQLWQQWPLAEQQRFLRHLRAYWDVHRYRIAPQVSALLAQQRAQGSLRVLAARLQQASVGGGNAIALQLRKRGGGAETLHVDRLVVTTGPAHGALLESNPLFHALAQRGELRADPLGLGLLVDEHSQAIDRHGRANPRLLVAGPAARGRFGELIGLPQVADHAEAIAHQLLAAVTSGDAQRCPAPS</sequence>
<gene>
    <name evidence="2" type="ORF">DDT56_20980</name>
</gene>
<dbReference type="RefSeq" id="WP_136168316.1">
    <property type="nucleotide sequence ID" value="NZ_KZ819096.1"/>
</dbReference>
<comment type="caution">
    <text evidence="2">The sequence shown here is derived from an EMBL/GenBank/DDBJ whole genome shotgun (WGS) entry which is preliminary data.</text>
</comment>
<organism evidence="2 3">
    <name type="scientific">Brenneria corticis</name>
    <dbReference type="NCBI Taxonomy" id="2173106"/>
    <lineage>
        <taxon>Bacteria</taxon>
        <taxon>Pseudomonadati</taxon>
        <taxon>Pseudomonadota</taxon>
        <taxon>Gammaproteobacteria</taxon>
        <taxon>Enterobacterales</taxon>
        <taxon>Pectobacteriaceae</taxon>
        <taxon>Brenneria</taxon>
    </lineage>
</organism>
<dbReference type="EMBL" id="QDKH01000034">
    <property type="protein sequence ID" value="PWC10767.1"/>
    <property type="molecule type" value="Genomic_DNA"/>
</dbReference>
<feature type="domain" description="FAD-dependent urate hydroxylase HpyO/Asp monooxygenase CreE-like FAD/NAD(P)-binding" evidence="1">
    <location>
        <begin position="7"/>
        <end position="153"/>
    </location>
</feature>
<dbReference type="InterPro" id="IPR036188">
    <property type="entry name" value="FAD/NAD-bd_sf"/>
</dbReference>
<name>A0A2U1TMX0_9GAMM</name>
<evidence type="ECO:0000313" key="2">
    <source>
        <dbReference type="EMBL" id="PWC10767.1"/>
    </source>
</evidence>
<protein>
    <submittedName>
        <fullName evidence="2">FAD-dependent oxidoreductase</fullName>
    </submittedName>
</protein>
<dbReference type="SUPFAM" id="SSF51905">
    <property type="entry name" value="FAD/NAD(P)-binding domain"/>
    <property type="match status" value="2"/>
</dbReference>
<reference evidence="2 3" key="1">
    <citation type="submission" date="2018-04" db="EMBL/GenBank/DDBJ databases">
        <title>Brenneria corticis sp.nov.</title>
        <authorList>
            <person name="Li Y."/>
        </authorList>
    </citation>
    <scope>NUCLEOTIDE SEQUENCE [LARGE SCALE GENOMIC DNA]</scope>
    <source>
        <strain evidence="2 3">CFCC 11842</strain>
    </source>
</reference>
<dbReference type="InterPro" id="IPR052189">
    <property type="entry name" value="L-asp_N-monooxygenase_NS-form"/>
</dbReference>
<dbReference type="Pfam" id="PF13454">
    <property type="entry name" value="NAD_binding_9"/>
    <property type="match status" value="1"/>
</dbReference>
<dbReference type="PANTHER" id="PTHR40254">
    <property type="entry name" value="BLR0577 PROTEIN"/>
    <property type="match status" value="1"/>
</dbReference>
<keyword evidence="3" id="KW-1185">Reference proteome</keyword>
<evidence type="ECO:0000259" key="1">
    <source>
        <dbReference type="Pfam" id="PF13454"/>
    </source>
</evidence>
<dbReference type="AlphaFoldDB" id="A0A2U1TMX0"/>
<dbReference type="PANTHER" id="PTHR40254:SF1">
    <property type="entry name" value="BLR0577 PROTEIN"/>
    <property type="match status" value="1"/>
</dbReference>
<proteinExistence type="predicted"/>
<dbReference type="Proteomes" id="UP000296159">
    <property type="component" value="Unassembled WGS sequence"/>
</dbReference>
<accession>A0A2U1TMX0</accession>
<dbReference type="Gene3D" id="3.50.50.100">
    <property type="match status" value="1"/>
</dbReference>